<dbReference type="InterPro" id="IPR052306">
    <property type="entry name" value="CYP450_71D"/>
</dbReference>
<evidence type="ECO:0000256" key="8">
    <source>
        <dbReference type="ARBA" id="ARBA00023002"/>
    </source>
</evidence>
<evidence type="ECO:0000256" key="7">
    <source>
        <dbReference type="ARBA" id="ARBA00022989"/>
    </source>
</evidence>
<dbReference type="GO" id="GO:0020037">
    <property type="term" value="F:heme binding"/>
    <property type="evidence" value="ECO:0007669"/>
    <property type="project" value="InterPro"/>
</dbReference>
<sequence>MSELLRNPRAMKKAQAEVRQGTDFEYIPFGLEGGYGPGLPFGARTLQLALAQLLYNFHWKLSNGMRPEELDTTESDGATRRRKNDVIPR</sequence>
<gene>
    <name evidence="13" type="ORF">CJ030_MR6G016126</name>
</gene>
<evidence type="ECO:0000256" key="3">
    <source>
        <dbReference type="ARBA" id="ARBA00010617"/>
    </source>
</evidence>
<evidence type="ECO:0000256" key="6">
    <source>
        <dbReference type="ARBA" id="ARBA00022723"/>
    </source>
</evidence>
<keyword evidence="9" id="KW-0408">Iron</keyword>
<dbReference type="AlphaFoldDB" id="A0A6A1V8T9"/>
<evidence type="ECO:0000256" key="11">
    <source>
        <dbReference type="ARBA" id="ARBA00023136"/>
    </source>
</evidence>
<keyword evidence="8" id="KW-0560">Oxidoreductase</keyword>
<protein>
    <submittedName>
        <fullName evidence="13">Cytochrome P450 71D10</fullName>
    </submittedName>
</protein>
<keyword evidence="4" id="KW-0349">Heme</keyword>
<comment type="subcellular location">
    <subcellularLocation>
        <location evidence="2">Membrane</location>
        <topology evidence="2">Single-pass membrane protein</topology>
    </subcellularLocation>
</comment>
<dbReference type="InterPro" id="IPR036396">
    <property type="entry name" value="Cyt_P450_sf"/>
</dbReference>
<proteinExistence type="inferred from homology"/>
<name>A0A6A1V8T9_9ROSI</name>
<evidence type="ECO:0000256" key="2">
    <source>
        <dbReference type="ARBA" id="ARBA00004167"/>
    </source>
</evidence>
<evidence type="ECO:0000256" key="10">
    <source>
        <dbReference type="ARBA" id="ARBA00023033"/>
    </source>
</evidence>
<keyword evidence="7" id="KW-1133">Transmembrane helix</keyword>
<dbReference type="EMBL" id="RXIC02000024">
    <property type="protein sequence ID" value="KAB1209234.1"/>
    <property type="molecule type" value="Genomic_DNA"/>
</dbReference>
<comment type="caution">
    <text evidence="13">The sequence shown here is derived from an EMBL/GenBank/DDBJ whole genome shotgun (WGS) entry which is preliminary data.</text>
</comment>
<dbReference type="GO" id="GO:0004497">
    <property type="term" value="F:monooxygenase activity"/>
    <property type="evidence" value="ECO:0007669"/>
    <property type="project" value="UniProtKB-KW"/>
</dbReference>
<feature type="region of interest" description="Disordered" evidence="12">
    <location>
        <begin position="66"/>
        <end position="89"/>
    </location>
</feature>
<evidence type="ECO:0000256" key="12">
    <source>
        <dbReference type="SAM" id="MobiDB-lite"/>
    </source>
</evidence>
<dbReference type="GO" id="GO:0005506">
    <property type="term" value="F:iron ion binding"/>
    <property type="evidence" value="ECO:0007669"/>
    <property type="project" value="InterPro"/>
</dbReference>
<evidence type="ECO:0000256" key="5">
    <source>
        <dbReference type="ARBA" id="ARBA00022692"/>
    </source>
</evidence>
<dbReference type="SUPFAM" id="SSF48264">
    <property type="entry name" value="Cytochrome P450"/>
    <property type="match status" value="1"/>
</dbReference>
<dbReference type="GO" id="GO:0016020">
    <property type="term" value="C:membrane"/>
    <property type="evidence" value="ECO:0007669"/>
    <property type="project" value="UniProtKB-SubCell"/>
</dbReference>
<dbReference type="Proteomes" id="UP000516437">
    <property type="component" value="Chromosome 6"/>
</dbReference>
<accession>A0A6A1V8T9</accession>
<evidence type="ECO:0000256" key="1">
    <source>
        <dbReference type="ARBA" id="ARBA00001971"/>
    </source>
</evidence>
<evidence type="ECO:0000256" key="4">
    <source>
        <dbReference type="ARBA" id="ARBA00022617"/>
    </source>
</evidence>
<dbReference type="PANTHER" id="PTHR47953">
    <property type="entry name" value="OS08G0105600 PROTEIN"/>
    <property type="match status" value="1"/>
</dbReference>
<dbReference type="GO" id="GO:0016705">
    <property type="term" value="F:oxidoreductase activity, acting on paired donors, with incorporation or reduction of molecular oxygen"/>
    <property type="evidence" value="ECO:0007669"/>
    <property type="project" value="InterPro"/>
</dbReference>
<keyword evidence="14" id="KW-1185">Reference proteome</keyword>
<keyword evidence="5" id="KW-0812">Transmembrane</keyword>
<reference evidence="13 14" key="1">
    <citation type="journal article" date="2019" name="Plant Biotechnol. J.">
        <title>The red bayberry genome and genetic basis of sex determination.</title>
        <authorList>
            <person name="Jia H.M."/>
            <person name="Jia H.J."/>
            <person name="Cai Q.L."/>
            <person name="Wang Y."/>
            <person name="Zhao H.B."/>
            <person name="Yang W.F."/>
            <person name="Wang G.Y."/>
            <person name="Li Y.H."/>
            <person name="Zhan D.L."/>
            <person name="Shen Y.T."/>
            <person name="Niu Q.F."/>
            <person name="Chang L."/>
            <person name="Qiu J."/>
            <person name="Zhao L."/>
            <person name="Xie H.B."/>
            <person name="Fu W.Y."/>
            <person name="Jin J."/>
            <person name="Li X.W."/>
            <person name="Jiao Y."/>
            <person name="Zhou C.C."/>
            <person name="Tu T."/>
            <person name="Chai C.Y."/>
            <person name="Gao J.L."/>
            <person name="Fan L.J."/>
            <person name="van de Weg E."/>
            <person name="Wang J.Y."/>
            <person name="Gao Z.S."/>
        </authorList>
    </citation>
    <scope>NUCLEOTIDE SEQUENCE [LARGE SCALE GENOMIC DNA]</scope>
    <source>
        <tissue evidence="13">Leaves</tissue>
    </source>
</reference>
<dbReference type="Gene3D" id="1.10.630.10">
    <property type="entry name" value="Cytochrome P450"/>
    <property type="match status" value="1"/>
</dbReference>
<keyword evidence="11" id="KW-0472">Membrane</keyword>
<evidence type="ECO:0000256" key="9">
    <source>
        <dbReference type="ARBA" id="ARBA00023004"/>
    </source>
</evidence>
<comment type="similarity">
    <text evidence="3">Belongs to the cytochrome P450 family.</text>
</comment>
<comment type="cofactor">
    <cofactor evidence="1">
        <name>heme</name>
        <dbReference type="ChEBI" id="CHEBI:30413"/>
    </cofactor>
</comment>
<keyword evidence="6" id="KW-0479">Metal-binding</keyword>
<evidence type="ECO:0000313" key="13">
    <source>
        <dbReference type="EMBL" id="KAB1209234.1"/>
    </source>
</evidence>
<organism evidence="13 14">
    <name type="scientific">Morella rubra</name>
    <name type="common">Chinese bayberry</name>
    <dbReference type="NCBI Taxonomy" id="262757"/>
    <lineage>
        <taxon>Eukaryota</taxon>
        <taxon>Viridiplantae</taxon>
        <taxon>Streptophyta</taxon>
        <taxon>Embryophyta</taxon>
        <taxon>Tracheophyta</taxon>
        <taxon>Spermatophyta</taxon>
        <taxon>Magnoliopsida</taxon>
        <taxon>eudicotyledons</taxon>
        <taxon>Gunneridae</taxon>
        <taxon>Pentapetalae</taxon>
        <taxon>rosids</taxon>
        <taxon>fabids</taxon>
        <taxon>Fagales</taxon>
        <taxon>Myricaceae</taxon>
        <taxon>Morella</taxon>
    </lineage>
</organism>
<dbReference type="PANTHER" id="PTHR47953:SF19">
    <property type="entry name" value="OS06G0641600 PROTEIN"/>
    <property type="match status" value="1"/>
</dbReference>
<evidence type="ECO:0000313" key="14">
    <source>
        <dbReference type="Proteomes" id="UP000516437"/>
    </source>
</evidence>
<keyword evidence="10" id="KW-0503">Monooxygenase</keyword>